<dbReference type="PRINTS" id="PR00111">
    <property type="entry name" value="ABHYDROLASE"/>
</dbReference>
<dbReference type="InterPro" id="IPR002410">
    <property type="entry name" value="Peptidase_S33"/>
</dbReference>
<dbReference type="STRING" id="1287681.M7SX07"/>
<dbReference type="Pfam" id="PF00561">
    <property type="entry name" value="Abhydrolase_1"/>
    <property type="match status" value="1"/>
</dbReference>
<evidence type="ECO:0000313" key="12">
    <source>
        <dbReference type="Proteomes" id="UP000012174"/>
    </source>
</evidence>
<dbReference type="OMA" id="YRIQAHY"/>
<dbReference type="GO" id="GO:0006508">
    <property type="term" value="P:proteolysis"/>
    <property type="evidence" value="ECO:0007669"/>
    <property type="project" value="UniProtKB-KW"/>
</dbReference>
<name>M7SX07_EUTLA</name>
<dbReference type="InterPro" id="IPR029058">
    <property type="entry name" value="AB_hydrolase_fold"/>
</dbReference>
<dbReference type="EMBL" id="KB706136">
    <property type="protein sequence ID" value="EMR69083.1"/>
    <property type="molecule type" value="Genomic_DNA"/>
</dbReference>
<dbReference type="InterPro" id="IPR005944">
    <property type="entry name" value="Pro_iminopeptidase"/>
</dbReference>
<evidence type="ECO:0000256" key="8">
    <source>
        <dbReference type="PIRSR" id="PIRSR006431-1"/>
    </source>
</evidence>
<keyword evidence="7 9" id="KW-0378">Hydrolase</keyword>
<comment type="catalytic activity">
    <reaction evidence="1 9">
        <text>Release of N-terminal proline from a peptide.</text>
        <dbReference type="EC" id="3.4.11.5"/>
    </reaction>
</comment>
<evidence type="ECO:0000256" key="7">
    <source>
        <dbReference type="ARBA" id="ARBA00022801"/>
    </source>
</evidence>
<evidence type="ECO:0000256" key="6">
    <source>
        <dbReference type="ARBA" id="ARBA00022670"/>
    </source>
</evidence>
<proteinExistence type="inferred from homology"/>
<dbReference type="EC" id="3.4.11.5" evidence="9"/>
<evidence type="ECO:0000256" key="4">
    <source>
        <dbReference type="ARBA" id="ARBA00022438"/>
    </source>
</evidence>
<dbReference type="Gene3D" id="3.40.50.1820">
    <property type="entry name" value="alpha/beta hydrolase"/>
    <property type="match status" value="1"/>
</dbReference>
<evidence type="ECO:0000256" key="5">
    <source>
        <dbReference type="ARBA" id="ARBA00022490"/>
    </source>
</evidence>
<keyword evidence="5" id="KW-0963">Cytoplasm</keyword>
<gene>
    <name evidence="11" type="ORF">UCREL1_3900</name>
</gene>
<dbReference type="SUPFAM" id="SSF53474">
    <property type="entry name" value="alpha/beta-Hydrolases"/>
    <property type="match status" value="1"/>
</dbReference>
<evidence type="ECO:0000256" key="3">
    <source>
        <dbReference type="ARBA" id="ARBA00010088"/>
    </source>
</evidence>
<dbReference type="PRINTS" id="PR00793">
    <property type="entry name" value="PROAMNOPTASE"/>
</dbReference>
<feature type="active site" description="Nucleophile" evidence="8">
    <location>
        <position position="68"/>
    </location>
</feature>
<dbReference type="PANTHER" id="PTHR43722:SF1">
    <property type="entry name" value="PROLINE IMINOPEPTIDASE"/>
    <property type="match status" value="1"/>
</dbReference>
<feature type="domain" description="AB hydrolase-1" evidence="10">
    <location>
        <begin position="18"/>
        <end position="254"/>
    </location>
</feature>
<dbReference type="PIRSF" id="PIRSF006431">
    <property type="entry name" value="Pept_S33"/>
    <property type="match status" value="1"/>
</dbReference>
<dbReference type="GO" id="GO:0005737">
    <property type="term" value="C:cytoplasm"/>
    <property type="evidence" value="ECO:0007669"/>
    <property type="project" value="UniProtKB-SubCell"/>
</dbReference>
<evidence type="ECO:0000256" key="1">
    <source>
        <dbReference type="ARBA" id="ARBA00001585"/>
    </source>
</evidence>
<accession>M7SX07</accession>
<keyword evidence="12" id="KW-1185">Reference proteome</keyword>
<evidence type="ECO:0000256" key="9">
    <source>
        <dbReference type="RuleBase" id="RU003421"/>
    </source>
</evidence>
<evidence type="ECO:0000256" key="2">
    <source>
        <dbReference type="ARBA" id="ARBA00004496"/>
    </source>
</evidence>
<dbReference type="eggNOG" id="ENOG502QPPY">
    <property type="taxonomic scope" value="Eukaryota"/>
</dbReference>
<feature type="active site" description="Proton donor" evidence="8">
    <location>
        <position position="252"/>
    </location>
</feature>
<dbReference type="NCBIfam" id="TIGR01249">
    <property type="entry name" value="pro_imino_pep_1"/>
    <property type="match status" value="1"/>
</dbReference>
<dbReference type="HOGENOM" id="CLU_043739_2_2_1"/>
<comment type="similarity">
    <text evidence="3 9">Belongs to the peptidase S33 family.</text>
</comment>
<comment type="subcellular location">
    <subcellularLocation>
        <location evidence="2">Cytoplasm</location>
    </subcellularLocation>
</comment>
<feature type="active site" evidence="8">
    <location>
        <position position="224"/>
    </location>
</feature>
<dbReference type="OrthoDB" id="10249433at2759"/>
<organism evidence="11 12">
    <name type="scientific">Eutypa lata (strain UCR-EL1)</name>
    <name type="common">Grapevine dieback disease fungus</name>
    <name type="synonym">Eutypa armeniacae</name>
    <dbReference type="NCBI Taxonomy" id="1287681"/>
    <lineage>
        <taxon>Eukaryota</taxon>
        <taxon>Fungi</taxon>
        <taxon>Dikarya</taxon>
        <taxon>Ascomycota</taxon>
        <taxon>Pezizomycotina</taxon>
        <taxon>Sordariomycetes</taxon>
        <taxon>Xylariomycetidae</taxon>
        <taxon>Xylariales</taxon>
        <taxon>Diatrypaceae</taxon>
        <taxon>Eutypa</taxon>
    </lineage>
</organism>
<keyword evidence="6 9" id="KW-0645">Protease</keyword>
<keyword evidence="4 9" id="KW-0031">Aminopeptidase</keyword>
<reference evidence="12" key="1">
    <citation type="journal article" date="2013" name="Genome Announc.">
        <title>Draft genome sequence of the grapevine dieback fungus Eutypa lata UCR-EL1.</title>
        <authorList>
            <person name="Blanco-Ulate B."/>
            <person name="Rolshausen P.E."/>
            <person name="Cantu D."/>
        </authorList>
    </citation>
    <scope>NUCLEOTIDE SEQUENCE [LARGE SCALE GENOMIC DNA]</scope>
    <source>
        <strain evidence="12">UCR-EL1</strain>
    </source>
</reference>
<dbReference type="PANTHER" id="PTHR43722">
    <property type="entry name" value="PROLINE IMINOPEPTIDASE"/>
    <property type="match status" value="1"/>
</dbReference>
<dbReference type="InterPro" id="IPR000073">
    <property type="entry name" value="AB_hydrolase_1"/>
</dbReference>
<evidence type="ECO:0000259" key="10">
    <source>
        <dbReference type="Pfam" id="PF00561"/>
    </source>
</evidence>
<dbReference type="AlphaFoldDB" id="M7SX07"/>
<dbReference type="Proteomes" id="UP000012174">
    <property type="component" value="Unassembled WGS sequence"/>
</dbReference>
<evidence type="ECO:0000313" key="11">
    <source>
        <dbReference type="EMBL" id="EMR69083.1"/>
    </source>
</evidence>
<protein>
    <recommendedName>
        <fullName evidence="9">Proline iminopeptidase</fullName>
        <ecNumber evidence="9">3.4.11.5</ecNumber>
    </recommendedName>
</protein>
<sequence>MSNTGGRMVFLFFNPELYRVVLFDQRGAGRSRPLAEIEENTSQHLVSDIETLREHLVISKWHMIFGGSWGTTLGLLYAQTYPERVGSLVLRGVWTAREEETAYRGSTVGKLYPDNYEKFANFIPEDERHDVVAAYYKRLLSDDPDVVYAAAREWNRWDLSLGSLNVDPAVYAKLDDKDWCLSHARVEAHYTFHRCFLEEGQLLAEKNMAKIKHIPGVIVQGRHDLVTPPKTASDLHQAWPNSVLHWIPDAGHSVWEPGTFAKLVEVCDELSEL</sequence>
<dbReference type="GO" id="GO:0004177">
    <property type="term" value="F:aminopeptidase activity"/>
    <property type="evidence" value="ECO:0007669"/>
    <property type="project" value="UniProtKB-KW"/>
</dbReference>
<dbReference type="KEGG" id="ela:UCREL1_3900"/>